<evidence type="ECO:0000256" key="1">
    <source>
        <dbReference type="SAM" id="Phobius"/>
    </source>
</evidence>
<name>A0A089LGZ8_PAEBO</name>
<accession>A0A089LGZ8</accession>
<dbReference type="AlphaFoldDB" id="A0A089LGZ8"/>
<dbReference type="HOGENOM" id="CLU_2789971_0_0_9"/>
<keyword evidence="1" id="KW-0472">Membrane</keyword>
<reference evidence="2" key="1">
    <citation type="submission" date="2014-08" db="EMBL/GenBank/DDBJ databases">
        <title>Comparative genomics of the Paenibacillus odorifer group.</title>
        <authorList>
            <person name="den Bakker H.C."/>
            <person name="Tsai Y.-C.Y.-C."/>
            <person name="Martin N."/>
            <person name="Korlach J."/>
            <person name="Wiedmann M."/>
        </authorList>
    </citation>
    <scope>NUCLEOTIDE SEQUENCE [LARGE SCALE GENOMIC DNA]</scope>
    <source>
        <strain evidence="2">DSM 13188</strain>
    </source>
</reference>
<keyword evidence="3" id="KW-1185">Reference proteome</keyword>
<keyword evidence="1" id="KW-0812">Transmembrane</keyword>
<organism evidence="2 3">
    <name type="scientific">Paenibacillus borealis</name>
    <dbReference type="NCBI Taxonomy" id="160799"/>
    <lineage>
        <taxon>Bacteria</taxon>
        <taxon>Bacillati</taxon>
        <taxon>Bacillota</taxon>
        <taxon>Bacilli</taxon>
        <taxon>Bacillales</taxon>
        <taxon>Paenibacillaceae</taxon>
        <taxon>Paenibacillus</taxon>
    </lineage>
</organism>
<evidence type="ECO:0000313" key="2">
    <source>
        <dbReference type="EMBL" id="AIQ60162.1"/>
    </source>
</evidence>
<dbReference type="KEGG" id="pbd:PBOR_26845"/>
<feature type="transmembrane region" description="Helical" evidence="1">
    <location>
        <begin position="25"/>
        <end position="44"/>
    </location>
</feature>
<gene>
    <name evidence="2" type="ORF">PBOR_26845</name>
</gene>
<dbReference type="Proteomes" id="UP000029518">
    <property type="component" value="Chromosome"/>
</dbReference>
<dbReference type="EMBL" id="CP009285">
    <property type="protein sequence ID" value="AIQ60162.1"/>
    <property type="molecule type" value="Genomic_DNA"/>
</dbReference>
<sequence length="68" mass="7756">MNLLKILIGIVNILNFLTIIFPNKLLFILSFIAALVLASIDIYFKPTQRKILIYISSAVLLLILYFSL</sequence>
<proteinExistence type="predicted"/>
<evidence type="ECO:0000313" key="3">
    <source>
        <dbReference type="Proteomes" id="UP000029518"/>
    </source>
</evidence>
<feature type="transmembrane region" description="Helical" evidence="1">
    <location>
        <begin position="51"/>
        <end position="67"/>
    </location>
</feature>
<protein>
    <submittedName>
        <fullName evidence="2">Uncharacterized protein</fullName>
    </submittedName>
</protein>
<keyword evidence="1" id="KW-1133">Transmembrane helix</keyword>